<evidence type="ECO:0000256" key="15">
    <source>
        <dbReference type="ARBA" id="ARBA00022827"/>
    </source>
</evidence>
<dbReference type="SUPFAM" id="SSF53218">
    <property type="entry name" value="Molybdenum cofactor biosynthesis proteins"/>
    <property type="match status" value="1"/>
</dbReference>
<dbReference type="PANTHER" id="PTHR23293:SF9">
    <property type="entry name" value="FAD SYNTHASE"/>
    <property type="match status" value="1"/>
</dbReference>
<evidence type="ECO:0000256" key="11">
    <source>
        <dbReference type="ARBA" id="ARBA00022643"/>
    </source>
</evidence>
<keyword evidence="13" id="KW-0548">Nucleotidyltransferase</keyword>
<dbReference type="GO" id="GO:0005524">
    <property type="term" value="F:ATP binding"/>
    <property type="evidence" value="ECO:0007669"/>
    <property type="project" value="UniProtKB-KW"/>
</dbReference>
<reference evidence="22 23" key="1">
    <citation type="submission" date="2024-02" db="EMBL/GenBank/DDBJ databases">
        <title>Chromosome-scale genome assembly of the rough periwinkle Littorina saxatilis.</title>
        <authorList>
            <person name="De Jode A."/>
            <person name="Faria R."/>
            <person name="Formenti G."/>
            <person name="Sims Y."/>
            <person name="Smith T.P."/>
            <person name="Tracey A."/>
            <person name="Wood J.M.D."/>
            <person name="Zagrodzka Z.B."/>
            <person name="Johannesson K."/>
            <person name="Butlin R.K."/>
            <person name="Leder E.H."/>
        </authorList>
    </citation>
    <scope>NUCLEOTIDE SEQUENCE [LARGE SCALE GENOMIC DNA]</scope>
    <source>
        <strain evidence="22">Snail1</strain>
        <tissue evidence="22">Muscle</tissue>
    </source>
</reference>
<evidence type="ECO:0000256" key="12">
    <source>
        <dbReference type="ARBA" id="ARBA00022679"/>
    </source>
</evidence>
<evidence type="ECO:0000256" key="13">
    <source>
        <dbReference type="ARBA" id="ARBA00022695"/>
    </source>
</evidence>
<comment type="function">
    <text evidence="2">Catalyzes the adenylation of flavin mononucleotide (FMN) to form flavin adenine dinucleotide (FAD) coenzyme.</text>
</comment>
<feature type="domain" description="MoaB/Mog" evidence="21">
    <location>
        <begin position="37"/>
        <end position="202"/>
    </location>
</feature>
<comment type="subcellular location">
    <subcellularLocation>
        <location evidence="3">Cytoplasm</location>
    </subcellularLocation>
</comment>
<comment type="caution">
    <text evidence="22">The sequence shown here is derived from an EMBL/GenBank/DDBJ whole genome shotgun (WGS) entry which is preliminary data.</text>
</comment>
<keyword evidence="23" id="KW-1185">Reference proteome</keyword>
<dbReference type="SUPFAM" id="SSF52402">
    <property type="entry name" value="Adenine nucleotide alpha hydrolases-like"/>
    <property type="match status" value="1"/>
</dbReference>
<comment type="pathway">
    <text evidence="4">Cofactor biosynthesis; FAD biosynthesis; FAD from FMN: step 1/1.</text>
</comment>
<dbReference type="Pfam" id="PF24102">
    <property type="entry name" value="FLAD1_M"/>
    <property type="match status" value="1"/>
</dbReference>
<evidence type="ECO:0000256" key="20">
    <source>
        <dbReference type="ARBA" id="ARBA00049494"/>
    </source>
</evidence>
<dbReference type="Gene3D" id="3.40.50.620">
    <property type="entry name" value="HUPs"/>
    <property type="match status" value="1"/>
</dbReference>
<dbReference type="PANTHER" id="PTHR23293">
    <property type="entry name" value="FAD SYNTHETASE-RELATED FMN ADENYLYLTRANSFERASE"/>
    <property type="match status" value="1"/>
</dbReference>
<comment type="similarity">
    <text evidence="6">In the N-terminal section; belongs to the MoaB/Mog family.</text>
</comment>
<sequence length="518" mass="58312">MLGTQTIVRHWRRLDTVVRHLVRQQCSAMDGNRVTAGIIIVGDEILKGQTQDTNSHFLCRRLFALGVEVKRVSVIGDDLDDIATEVLEFSRNYTHVITSGGVGPTHDDMTFEGVAKAFSTSTAPHPELVQVLKDYFGPDNLDSAMMKMAQIPSTAKLQYGVHKTTGERTKYPLVSVNNVYMFPGVPSLMERAFVLLEDLFRNPDVTFHTEELYINRTESSIAQEIKTVADQFGKSVVIGSYPDLHNSYYQVKISLESTSQDQLNKASVQIKSSVPAGSVVPFEKDPVGTAAEHVYDIVNSKVDDTFHTSVRHAVSIIEQALDKYTLKDMCLGFNGGKDCTLLLHLFHAVVQKKYPDEIGKLQALYIRSRLPFPEVELFVQQACKRYNLELIRYEGRIKENLAALKDGHPNIKAVLMGTRKTDPYSDHLDSFSMTDADWPQFMRVNPILNWTYETVWTFLRTLCLPYCSLYDHGYTSLGSMNNTHPNPSLQIVDSNGIVSYKPAYQLLDNGNERDGRNV</sequence>
<evidence type="ECO:0000259" key="21">
    <source>
        <dbReference type="SMART" id="SM00852"/>
    </source>
</evidence>
<evidence type="ECO:0000256" key="16">
    <source>
        <dbReference type="ARBA" id="ARBA00022840"/>
    </source>
</evidence>
<dbReference type="SMART" id="SM00852">
    <property type="entry name" value="MoCF_biosynth"/>
    <property type="match status" value="1"/>
</dbReference>
<keyword evidence="14" id="KW-0547">Nucleotide-binding</keyword>
<evidence type="ECO:0000256" key="10">
    <source>
        <dbReference type="ARBA" id="ARBA00022630"/>
    </source>
</evidence>
<evidence type="ECO:0000256" key="18">
    <source>
        <dbReference type="ARBA" id="ARBA00031676"/>
    </source>
</evidence>
<organism evidence="22 23">
    <name type="scientific">Littorina saxatilis</name>
    <dbReference type="NCBI Taxonomy" id="31220"/>
    <lineage>
        <taxon>Eukaryota</taxon>
        <taxon>Metazoa</taxon>
        <taxon>Spiralia</taxon>
        <taxon>Lophotrochozoa</taxon>
        <taxon>Mollusca</taxon>
        <taxon>Gastropoda</taxon>
        <taxon>Caenogastropoda</taxon>
        <taxon>Littorinimorpha</taxon>
        <taxon>Littorinoidea</taxon>
        <taxon>Littorinidae</taxon>
        <taxon>Littorina</taxon>
    </lineage>
</organism>
<dbReference type="Proteomes" id="UP001374579">
    <property type="component" value="Unassembled WGS sequence"/>
</dbReference>
<evidence type="ECO:0000256" key="14">
    <source>
        <dbReference type="ARBA" id="ARBA00022741"/>
    </source>
</evidence>
<evidence type="ECO:0000256" key="1">
    <source>
        <dbReference type="ARBA" id="ARBA00001946"/>
    </source>
</evidence>
<dbReference type="CDD" id="cd23948">
    <property type="entry name" value="FAD_synthase"/>
    <property type="match status" value="1"/>
</dbReference>
<dbReference type="Gene3D" id="3.40.980.10">
    <property type="entry name" value="MoaB/Mog-like domain"/>
    <property type="match status" value="1"/>
</dbReference>
<protein>
    <recommendedName>
        <fullName evidence="8">FAD synthase</fullName>
        <ecNumber evidence="7">2.7.7.2</ecNumber>
    </recommendedName>
    <alternativeName>
        <fullName evidence="17">FAD pyrophosphorylase</fullName>
    </alternativeName>
    <alternativeName>
        <fullName evidence="19">FMN adenylyltransferase</fullName>
    </alternativeName>
    <alternativeName>
        <fullName evidence="18">Flavin adenine dinucleotide synthase</fullName>
    </alternativeName>
</protein>
<dbReference type="Pfam" id="PF01507">
    <property type="entry name" value="PAPS_reduct"/>
    <property type="match status" value="2"/>
</dbReference>
<evidence type="ECO:0000313" key="22">
    <source>
        <dbReference type="EMBL" id="KAK7099572.1"/>
    </source>
</evidence>
<dbReference type="InterPro" id="IPR056596">
    <property type="entry name" value="FLAD1_M"/>
</dbReference>
<evidence type="ECO:0000256" key="4">
    <source>
        <dbReference type="ARBA" id="ARBA00004726"/>
    </source>
</evidence>
<dbReference type="GO" id="GO:0003919">
    <property type="term" value="F:FMN adenylyltransferase activity"/>
    <property type="evidence" value="ECO:0007669"/>
    <property type="project" value="UniProtKB-EC"/>
</dbReference>
<evidence type="ECO:0000256" key="17">
    <source>
        <dbReference type="ARBA" id="ARBA00031145"/>
    </source>
</evidence>
<comment type="cofactor">
    <cofactor evidence="1">
        <name>Mg(2+)</name>
        <dbReference type="ChEBI" id="CHEBI:18420"/>
    </cofactor>
</comment>
<dbReference type="CDD" id="cd00885">
    <property type="entry name" value="cinA"/>
    <property type="match status" value="1"/>
</dbReference>
<dbReference type="InterPro" id="IPR002500">
    <property type="entry name" value="PAPS_reduct_dom"/>
</dbReference>
<proteinExistence type="inferred from homology"/>
<dbReference type="GO" id="GO:0006747">
    <property type="term" value="P:FAD biosynthetic process"/>
    <property type="evidence" value="ECO:0007669"/>
    <property type="project" value="TreeGrafter"/>
</dbReference>
<dbReference type="Pfam" id="PF00994">
    <property type="entry name" value="MoCF_biosynth"/>
    <property type="match status" value="1"/>
</dbReference>
<dbReference type="GO" id="GO:0005737">
    <property type="term" value="C:cytoplasm"/>
    <property type="evidence" value="ECO:0007669"/>
    <property type="project" value="UniProtKB-SubCell"/>
</dbReference>
<evidence type="ECO:0000256" key="19">
    <source>
        <dbReference type="ARBA" id="ARBA00031871"/>
    </source>
</evidence>
<keyword evidence="15" id="KW-0274">FAD</keyword>
<keyword evidence="10" id="KW-0285">Flavoprotein</keyword>
<evidence type="ECO:0000256" key="6">
    <source>
        <dbReference type="ARBA" id="ARBA00007589"/>
    </source>
</evidence>
<evidence type="ECO:0000313" key="23">
    <source>
        <dbReference type="Proteomes" id="UP001374579"/>
    </source>
</evidence>
<evidence type="ECO:0000256" key="8">
    <source>
        <dbReference type="ARBA" id="ARBA00015431"/>
    </source>
</evidence>
<evidence type="ECO:0000256" key="5">
    <source>
        <dbReference type="ARBA" id="ARBA00006749"/>
    </source>
</evidence>
<dbReference type="InterPro" id="IPR001453">
    <property type="entry name" value="MoaB/Mog_dom"/>
</dbReference>
<keyword evidence="9" id="KW-0963">Cytoplasm</keyword>
<comment type="catalytic activity">
    <reaction evidence="20">
        <text>FMN + ATP + H(+) = FAD + diphosphate</text>
        <dbReference type="Rhea" id="RHEA:17237"/>
        <dbReference type="ChEBI" id="CHEBI:15378"/>
        <dbReference type="ChEBI" id="CHEBI:30616"/>
        <dbReference type="ChEBI" id="CHEBI:33019"/>
        <dbReference type="ChEBI" id="CHEBI:57692"/>
        <dbReference type="ChEBI" id="CHEBI:58210"/>
        <dbReference type="EC" id="2.7.7.2"/>
    </reaction>
</comment>
<dbReference type="FunFam" id="3.40.50.620:FF:000113">
    <property type="entry name" value="FAD synthase"/>
    <property type="match status" value="1"/>
</dbReference>
<comment type="similarity">
    <text evidence="5">In the C-terminal section; belongs to the PAPS reductase family. FAD1 subfamily.</text>
</comment>
<dbReference type="InterPro" id="IPR014729">
    <property type="entry name" value="Rossmann-like_a/b/a_fold"/>
</dbReference>
<evidence type="ECO:0000256" key="3">
    <source>
        <dbReference type="ARBA" id="ARBA00004496"/>
    </source>
</evidence>
<keyword evidence="16" id="KW-0067">ATP-binding</keyword>
<evidence type="ECO:0000256" key="7">
    <source>
        <dbReference type="ARBA" id="ARBA00012393"/>
    </source>
</evidence>
<keyword evidence="11" id="KW-0288">FMN</keyword>
<dbReference type="EC" id="2.7.7.2" evidence="7"/>
<accession>A0AAN9G963</accession>
<evidence type="ECO:0000256" key="2">
    <source>
        <dbReference type="ARBA" id="ARBA00003316"/>
    </source>
</evidence>
<gene>
    <name evidence="22" type="ORF">V1264_003694</name>
</gene>
<dbReference type="InterPro" id="IPR036425">
    <property type="entry name" value="MoaB/Mog-like_dom_sf"/>
</dbReference>
<evidence type="ECO:0000256" key="9">
    <source>
        <dbReference type="ARBA" id="ARBA00022490"/>
    </source>
</evidence>
<dbReference type="AlphaFoldDB" id="A0AAN9G963"/>
<keyword evidence="12" id="KW-0808">Transferase</keyword>
<name>A0AAN9G963_9CAEN</name>
<dbReference type="EMBL" id="JBAMIC010000012">
    <property type="protein sequence ID" value="KAK7099572.1"/>
    <property type="molecule type" value="Genomic_DNA"/>
</dbReference>